<dbReference type="PROSITE" id="PS51257">
    <property type="entry name" value="PROKAR_LIPOPROTEIN"/>
    <property type="match status" value="1"/>
</dbReference>
<reference evidence="9 10" key="1">
    <citation type="journal article" date="2016" name="Int. J. Syst. Evol. Microbiol.">
        <title>Pontibacter aydingkolensis sp. nov., isolated from soil of a salt lake.</title>
        <authorList>
            <person name="Osman G."/>
            <person name="Zhang T."/>
            <person name="Lou K."/>
            <person name="Gao Y."/>
            <person name="Chang W."/>
            <person name="Lin Q."/>
            <person name="Yang H.M."/>
            <person name="Huo X.D."/>
            <person name="Wang N."/>
        </authorList>
    </citation>
    <scope>NUCLEOTIDE SEQUENCE [LARGE SCALE GENOMIC DNA]</scope>
    <source>
        <strain evidence="9 10">KACC 19255</strain>
    </source>
</reference>
<evidence type="ECO:0000313" key="9">
    <source>
        <dbReference type="EMBL" id="MBW7465477.1"/>
    </source>
</evidence>
<keyword evidence="4" id="KW-0472">Membrane</keyword>
<proteinExistence type="inferred from homology"/>
<feature type="domain" description="SusD-like N-terminal" evidence="8">
    <location>
        <begin position="33"/>
        <end position="247"/>
    </location>
</feature>
<dbReference type="CDD" id="cd08977">
    <property type="entry name" value="SusD"/>
    <property type="match status" value="1"/>
</dbReference>
<evidence type="ECO:0000256" key="2">
    <source>
        <dbReference type="ARBA" id="ARBA00006275"/>
    </source>
</evidence>
<name>A0ABS7CPI9_9BACT</name>
<evidence type="ECO:0000259" key="8">
    <source>
        <dbReference type="Pfam" id="PF14322"/>
    </source>
</evidence>
<comment type="similarity">
    <text evidence="2">Belongs to the SusD family.</text>
</comment>
<evidence type="ECO:0000256" key="5">
    <source>
        <dbReference type="ARBA" id="ARBA00023237"/>
    </source>
</evidence>
<keyword evidence="5" id="KW-0998">Cell outer membrane</keyword>
<accession>A0ABS7CPI9</accession>
<organism evidence="9 10">
    <name type="scientific">Pontibacter aydingkolensis</name>
    <dbReference type="NCBI Taxonomy" id="1911536"/>
    <lineage>
        <taxon>Bacteria</taxon>
        <taxon>Pseudomonadati</taxon>
        <taxon>Bacteroidota</taxon>
        <taxon>Cytophagia</taxon>
        <taxon>Cytophagales</taxon>
        <taxon>Hymenobacteraceae</taxon>
        <taxon>Pontibacter</taxon>
    </lineage>
</organism>
<gene>
    <name evidence="9" type="ORF">K0O23_00215</name>
</gene>
<evidence type="ECO:0000313" key="10">
    <source>
        <dbReference type="Proteomes" id="UP000813018"/>
    </source>
</evidence>
<feature type="signal peptide" evidence="6">
    <location>
        <begin position="1"/>
        <end position="31"/>
    </location>
</feature>
<dbReference type="Gene3D" id="1.25.40.390">
    <property type="match status" value="1"/>
</dbReference>
<evidence type="ECO:0000256" key="6">
    <source>
        <dbReference type="SAM" id="SignalP"/>
    </source>
</evidence>
<keyword evidence="3 6" id="KW-0732">Signal</keyword>
<comment type="caution">
    <text evidence="9">The sequence shown here is derived from an EMBL/GenBank/DDBJ whole genome shotgun (WGS) entry which is preliminary data.</text>
</comment>
<dbReference type="Proteomes" id="UP000813018">
    <property type="component" value="Unassembled WGS sequence"/>
</dbReference>
<dbReference type="RefSeq" id="WP_219875335.1">
    <property type="nucleotide sequence ID" value="NZ_JAHYXK010000001.1"/>
</dbReference>
<comment type="subcellular location">
    <subcellularLocation>
        <location evidence="1">Cell outer membrane</location>
    </subcellularLocation>
</comment>
<evidence type="ECO:0000256" key="3">
    <source>
        <dbReference type="ARBA" id="ARBA00022729"/>
    </source>
</evidence>
<dbReference type="InterPro" id="IPR011990">
    <property type="entry name" value="TPR-like_helical_dom_sf"/>
</dbReference>
<keyword evidence="10" id="KW-1185">Reference proteome</keyword>
<sequence length="488" mass="53687">MNILNNKTNKKYLLRLALLSIPLAGVMSSCADDFLEATPRTEASVESAFDTPERVEAQANGLYATIKSGAFLGGRYQVYNDVRAEEFINRLNNGVTGAWAYQHIIGGDDTYLTNFWITGYLAINRSNLFLEGLDANSSKIDPAKLLSYKGEAKFVRALTYFYLVQIYAKPYVLDNGASPGLPLRLKGETGPENNGLARSTVAQVYAQILKDLNEAEAELPANYSSGSLNTTRAHKNTAIALKTRVYLTMGNHAKVIEEGNKIVSATAPFTSPNRVAHALQPDIKTVFTNYTTTESILSMPMTNNSAPGTQNQLGYYYNGAPNGNREYYLNVNPTGITGIYTHPQFRDTDVRKTGLTATISGQRYVTKFSGVTPFVDWVPLIRYSEVLLNLAEAEATVGSETRALALLLAVHHRSDPTWVFVPASKAELIDAILTERRIELLAEGFRTNDIMRRGQAIPSIGAGALIPTTDSRYTFPIPTREFQTNPLI</sequence>
<dbReference type="InterPro" id="IPR033985">
    <property type="entry name" value="SusD-like_N"/>
</dbReference>
<feature type="domain" description="RagB/SusD" evidence="7">
    <location>
        <begin position="376"/>
        <end position="453"/>
    </location>
</feature>
<dbReference type="Pfam" id="PF07980">
    <property type="entry name" value="SusD_RagB"/>
    <property type="match status" value="1"/>
</dbReference>
<protein>
    <submittedName>
        <fullName evidence="9">RagB/SusD family nutrient uptake outer membrane protein</fullName>
    </submittedName>
</protein>
<evidence type="ECO:0000256" key="1">
    <source>
        <dbReference type="ARBA" id="ARBA00004442"/>
    </source>
</evidence>
<dbReference type="InterPro" id="IPR012944">
    <property type="entry name" value="SusD_RagB_dom"/>
</dbReference>
<feature type="chain" id="PRO_5047054493" evidence="6">
    <location>
        <begin position="32"/>
        <end position="488"/>
    </location>
</feature>
<evidence type="ECO:0000256" key="4">
    <source>
        <dbReference type="ARBA" id="ARBA00023136"/>
    </source>
</evidence>
<evidence type="ECO:0000259" key="7">
    <source>
        <dbReference type="Pfam" id="PF07980"/>
    </source>
</evidence>
<dbReference type="Pfam" id="PF14322">
    <property type="entry name" value="SusD-like_3"/>
    <property type="match status" value="1"/>
</dbReference>
<dbReference type="SUPFAM" id="SSF48452">
    <property type="entry name" value="TPR-like"/>
    <property type="match status" value="1"/>
</dbReference>
<dbReference type="EMBL" id="JAHYXK010000001">
    <property type="protein sequence ID" value="MBW7465477.1"/>
    <property type="molecule type" value="Genomic_DNA"/>
</dbReference>